<gene>
    <name evidence="2" type="ORF">RRG08_035674</name>
</gene>
<dbReference type="EMBL" id="JAWDGP010006574">
    <property type="protein sequence ID" value="KAK3738794.1"/>
    <property type="molecule type" value="Genomic_DNA"/>
</dbReference>
<proteinExistence type="predicted"/>
<sequence length="787" mass="88794">MSSTQTRHLACIGLYLTILHLAYGDIYLHNPRGSNNRLDERSRNRANANNLFDSQNNARGGYNVGSLYYYQGSVLPIEWTNQHSCGQQNNHCEFIIQYMCHDNIRDGSTTQTIPTNRAMCENYDCSTDRRYRMNEDYMYYVGCLLRSRNMNLFTADQQMRNRNNARNTRQNPKGTRRGYECPEERDYYPYWHPTPWIDIAVLTNNARRCDYYQSESQNVKSRWACVYPAAVMEKAKGKIRLPTDKKKCEQFELPKSISLDGTGYSSRNPKWQEFPSHNMPKPECRETEWTRDNHLGNTLGGNPPLYNWTIPTTIEHENCVLRIRYNISTSDYDPWETFAEANADPKKLNDGTKVKMAKKFGFPTESAAEERGFVFKNNPVVKPFYDVDLDLRLAINTAQFGRVFQDRSHSFAVRPAPDDIKGTGGIIRNLNVRGKRGNIVQVYPAVEYDFVPNTLEMAKGDYVHVQWTGSNTNPNNNDGQGLAGSDRNNIVLLDRQIYKEGNGKTNYNGGKYGHFGRNYPMDGANSTFLGLSTADAITLAYVDPGQFRGEVSELDDAGTYFNLPPKKVTQAGTYHYMSTRNNNFSNRDQKGKVIVGINQYVTKAIGWMGGNVTLGDGFASLIVDQGTFDGLTKVRLEKMDTSDGEKMIQAAGKSLDEGDGYASDFFIVTPEKMVQSDDSSRTFTVEMQVSDSDDVEVYHATEDLTVWSRADADIGGGKARIQAQRGGVFVARKHSKVAMIVGVTVACVVVVALVIGGAVFYFRRNPSKWQAVRTTCSRAELSMHSKV</sequence>
<reference evidence="2" key="1">
    <citation type="journal article" date="2023" name="G3 (Bethesda)">
        <title>A reference genome for the long-term kleptoplast-retaining sea slug Elysia crispata morphotype clarki.</title>
        <authorList>
            <person name="Eastman K.E."/>
            <person name="Pendleton A.L."/>
            <person name="Shaikh M.A."/>
            <person name="Suttiyut T."/>
            <person name="Ogas R."/>
            <person name="Tomko P."/>
            <person name="Gavelis G."/>
            <person name="Widhalm J.R."/>
            <person name="Wisecaver J.H."/>
        </authorList>
    </citation>
    <scope>NUCLEOTIDE SEQUENCE</scope>
    <source>
        <strain evidence="2">ECLA1</strain>
    </source>
</reference>
<evidence type="ECO:0000256" key="1">
    <source>
        <dbReference type="SAM" id="Phobius"/>
    </source>
</evidence>
<evidence type="ECO:0008006" key="4">
    <source>
        <dbReference type="Google" id="ProtNLM"/>
    </source>
</evidence>
<dbReference type="PANTHER" id="PTHR35170">
    <property type="entry name" value="PROTEIN DD3-3"/>
    <property type="match status" value="1"/>
</dbReference>
<comment type="caution">
    <text evidence="2">The sequence shown here is derived from an EMBL/GenBank/DDBJ whole genome shotgun (WGS) entry which is preliminary data.</text>
</comment>
<evidence type="ECO:0000313" key="2">
    <source>
        <dbReference type="EMBL" id="KAK3738794.1"/>
    </source>
</evidence>
<accession>A0AAE0YAG4</accession>
<protein>
    <recommendedName>
        <fullName evidence="4">Protein DD3-3</fullName>
    </recommendedName>
</protein>
<keyword evidence="3" id="KW-1185">Reference proteome</keyword>
<dbReference type="AlphaFoldDB" id="A0AAE0YAG4"/>
<dbReference type="Proteomes" id="UP001283361">
    <property type="component" value="Unassembled WGS sequence"/>
</dbReference>
<keyword evidence="1" id="KW-0812">Transmembrane</keyword>
<feature type="transmembrane region" description="Helical" evidence="1">
    <location>
        <begin position="737"/>
        <end position="762"/>
    </location>
</feature>
<dbReference type="InterPro" id="IPR053320">
    <property type="entry name" value="Protein_DD3-3_O-glyco"/>
</dbReference>
<dbReference type="PANTHER" id="PTHR35170:SF1">
    <property type="entry name" value="PROTEIN DD3-3"/>
    <property type="match status" value="1"/>
</dbReference>
<keyword evidence="1" id="KW-1133">Transmembrane helix</keyword>
<name>A0AAE0YAG4_9GAST</name>
<keyword evidence="1" id="KW-0472">Membrane</keyword>
<evidence type="ECO:0000313" key="3">
    <source>
        <dbReference type="Proteomes" id="UP001283361"/>
    </source>
</evidence>
<organism evidence="2 3">
    <name type="scientific">Elysia crispata</name>
    <name type="common">lettuce slug</name>
    <dbReference type="NCBI Taxonomy" id="231223"/>
    <lineage>
        <taxon>Eukaryota</taxon>
        <taxon>Metazoa</taxon>
        <taxon>Spiralia</taxon>
        <taxon>Lophotrochozoa</taxon>
        <taxon>Mollusca</taxon>
        <taxon>Gastropoda</taxon>
        <taxon>Heterobranchia</taxon>
        <taxon>Euthyneura</taxon>
        <taxon>Panpulmonata</taxon>
        <taxon>Sacoglossa</taxon>
        <taxon>Placobranchoidea</taxon>
        <taxon>Plakobranchidae</taxon>
        <taxon>Elysia</taxon>
    </lineage>
</organism>